<reference evidence="4" key="1">
    <citation type="submission" date="2015-06" db="EMBL/GenBank/DDBJ databases">
        <title>Expansion of signal transduction pathways in fungi by whole-genome duplication.</title>
        <authorList>
            <consortium name="DOE Joint Genome Institute"/>
            <person name="Corrochano L.M."/>
            <person name="Kuo A."/>
            <person name="Marcet-Houben M."/>
            <person name="Polaino S."/>
            <person name="Salamov A."/>
            <person name="Villalobos J.M."/>
            <person name="Alvarez M.I."/>
            <person name="Avalos J."/>
            <person name="Benito E.P."/>
            <person name="Benoit I."/>
            <person name="Burger G."/>
            <person name="Camino L.P."/>
            <person name="Canovas D."/>
            <person name="Cerda-Olmedo E."/>
            <person name="Cheng J.-F."/>
            <person name="Dominguez A."/>
            <person name="Elias M."/>
            <person name="Eslava A.P."/>
            <person name="Glaser F."/>
            <person name="Grimwood J."/>
            <person name="Gutierrez G."/>
            <person name="Heitman J."/>
            <person name="Henrissat B."/>
            <person name="Iturriaga E.A."/>
            <person name="Lang B.F."/>
            <person name="Lavin J.L."/>
            <person name="Lee S."/>
            <person name="Li W."/>
            <person name="Lindquist E."/>
            <person name="Lopez-Garcia S."/>
            <person name="Luque E.M."/>
            <person name="Marcos A.T."/>
            <person name="Martin J."/>
            <person name="McCluskey K."/>
            <person name="Medina H.R."/>
            <person name="Miralles-Duran A."/>
            <person name="Miyazaki A."/>
            <person name="Munoz-Torres E."/>
            <person name="Oguiza J.A."/>
            <person name="Ohm R."/>
            <person name="Olmedo M."/>
            <person name="Orejas M."/>
            <person name="Ortiz-Castellanos L."/>
            <person name="Pisabarro A.G."/>
            <person name="Rodriguez-Romero J."/>
            <person name="Ruiz-Herrera J."/>
            <person name="Ruiz-Vazquez R."/>
            <person name="Sanz C."/>
            <person name="Schackwitz W."/>
            <person name="Schmutz J."/>
            <person name="Shahriari M."/>
            <person name="Shelest E."/>
            <person name="Silva-Franco F."/>
            <person name="Soanes D."/>
            <person name="Syed K."/>
            <person name="Tagua V.G."/>
            <person name="Talbot N.J."/>
            <person name="Thon M."/>
            <person name="De vries R.P."/>
            <person name="Wiebenga A."/>
            <person name="Yadav J.S."/>
            <person name="Braun E.L."/>
            <person name="Baker S."/>
            <person name="Garre V."/>
            <person name="Horwitz B."/>
            <person name="Torres-Martinez S."/>
            <person name="Idnurm A."/>
            <person name="Herrera-Estrella A."/>
            <person name="Gabaldon T."/>
            <person name="Grigoriev I.V."/>
        </authorList>
    </citation>
    <scope>NUCLEOTIDE SEQUENCE [LARGE SCALE GENOMIC DNA]</scope>
    <source>
        <strain evidence="4">NRRL 1555(-)</strain>
    </source>
</reference>
<dbReference type="VEuPathDB" id="FungiDB:PHYBLDRAFT_64601"/>
<dbReference type="EMBL" id="KV441010">
    <property type="protein sequence ID" value="OAD65531.1"/>
    <property type="molecule type" value="Genomic_DNA"/>
</dbReference>
<dbReference type="InParanoid" id="A0A162ZB10"/>
<feature type="region of interest" description="Disordered" evidence="1">
    <location>
        <begin position="147"/>
        <end position="166"/>
    </location>
</feature>
<accession>A0A162ZB10</accession>
<evidence type="ECO:0000313" key="4">
    <source>
        <dbReference type="Proteomes" id="UP000077315"/>
    </source>
</evidence>
<gene>
    <name evidence="3" type="ORF">PHYBLDRAFT_64601</name>
</gene>
<dbReference type="PANTHER" id="PTHR45786:SF74">
    <property type="entry name" value="ATP-DEPENDENT DNA HELICASE"/>
    <property type="match status" value="1"/>
</dbReference>
<dbReference type="Proteomes" id="UP000077315">
    <property type="component" value="Unassembled WGS sequence"/>
</dbReference>
<evidence type="ECO:0000256" key="1">
    <source>
        <dbReference type="SAM" id="MobiDB-lite"/>
    </source>
</evidence>
<evidence type="ECO:0000259" key="2">
    <source>
        <dbReference type="Pfam" id="PF14214"/>
    </source>
</evidence>
<organism evidence="3 4">
    <name type="scientific">Phycomyces blakesleeanus (strain ATCC 8743b / DSM 1359 / FGSC 10004 / NBRC 33097 / NRRL 1555)</name>
    <dbReference type="NCBI Taxonomy" id="763407"/>
    <lineage>
        <taxon>Eukaryota</taxon>
        <taxon>Fungi</taxon>
        <taxon>Fungi incertae sedis</taxon>
        <taxon>Mucoromycota</taxon>
        <taxon>Mucoromycotina</taxon>
        <taxon>Mucoromycetes</taxon>
        <taxon>Mucorales</taxon>
        <taxon>Phycomycetaceae</taxon>
        <taxon>Phycomyces</taxon>
    </lineage>
</organism>
<sequence length="557" mass="63047">MSSTQRRCAACHMLGHSRSTHKQCLMNPKNISLHIPQKRTNVDEYPAESSQTAALRIRSEPVQDQNLDIETSTFISVSELTEFPLANETITEVLEAVMEEEIEETSSDEEVTGREEEVEEISTVNRGSILPHCPHCNGTDHHRITSRFCPNNNSSRARGSRNRGRGLNNIARLPAISEPAVDNRGDMDIECRFCGAMMWAHEKNSRSSLRSPTFSMCCNKGKHVLPQIEPTPTGIAKLLNYRTRDGKKFLENIRSYNSTMSFTSLGAKIDTSVSNNINGAYNFQIHGTICHRIGSILPVTESDIAHPKFAQCCSDRSKTVPFPTIGEKCFGEDSVHSYGNKSIPEGPRDQRRYNAPTASEIAVLIMNNEEGTSRDIVLHTRANFQQNINEYHRSYDALHYVLLFPHGEDGWTVDASSLSGEHVTVMQWYSNRLMYRRNTQHLLHLFGRLFQQYIVDMYAKVEHDRLHFITSNQNRLRVDLYSGIQDAVIHNDCNLANLGKRVILPSSFIGSPRYMAQLYQDSMSIVRRFGKPDLFITFTCNSKWPEITNSLLAGQKA</sequence>
<keyword evidence="4" id="KW-1185">Reference proteome</keyword>
<feature type="non-terminal residue" evidence="3">
    <location>
        <position position="557"/>
    </location>
</feature>
<proteinExistence type="predicted"/>
<dbReference type="AlphaFoldDB" id="A0A162ZB10"/>
<dbReference type="STRING" id="763407.A0A162ZB10"/>
<dbReference type="InterPro" id="IPR025476">
    <property type="entry name" value="Helitron_helicase-like"/>
</dbReference>
<dbReference type="OrthoDB" id="2447509at2759"/>
<evidence type="ECO:0000313" key="3">
    <source>
        <dbReference type="EMBL" id="OAD65531.1"/>
    </source>
</evidence>
<name>A0A162ZB10_PHYB8</name>
<dbReference type="Pfam" id="PF14214">
    <property type="entry name" value="Helitron_like_N"/>
    <property type="match status" value="1"/>
</dbReference>
<dbReference type="PANTHER" id="PTHR45786">
    <property type="entry name" value="DNA BINDING PROTEIN-LIKE"/>
    <property type="match status" value="1"/>
</dbReference>
<protein>
    <recommendedName>
        <fullName evidence="2">Helitron helicase-like domain-containing protein</fullName>
    </recommendedName>
</protein>
<dbReference type="GeneID" id="29002226"/>
<feature type="domain" description="Helitron helicase-like" evidence="2">
    <location>
        <begin position="428"/>
        <end position="554"/>
    </location>
</feature>
<dbReference type="RefSeq" id="XP_018283571.1">
    <property type="nucleotide sequence ID" value="XM_018441320.1"/>
</dbReference>